<reference evidence="1 2" key="1">
    <citation type="submission" date="2014-04" db="EMBL/GenBank/DDBJ databases">
        <authorList>
            <consortium name="DOE Joint Genome Institute"/>
            <person name="Kuo A."/>
            <person name="Kohler A."/>
            <person name="Nagy L.G."/>
            <person name="Floudas D."/>
            <person name="Copeland A."/>
            <person name="Barry K.W."/>
            <person name="Cichocki N."/>
            <person name="Veneault-Fourrey C."/>
            <person name="LaButti K."/>
            <person name="Lindquist E.A."/>
            <person name="Lipzen A."/>
            <person name="Lundell T."/>
            <person name="Morin E."/>
            <person name="Murat C."/>
            <person name="Sun H."/>
            <person name="Tunlid A."/>
            <person name="Henrissat B."/>
            <person name="Grigoriev I.V."/>
            <person name="Hibbett D.S."/>
            <person name="Martin F."/>
            <person name="Nordberg H.P."/>
            <person name="Cantor M.N."/>
            <person name="Hua S.X."/>
        </authorList>
    </citation>
    <scope>NUCLEOTIDE SEQUENCE [LARGE SCALE GENOMIC DNA]</scope>
    <source>
        <strain evidence="1 2">LaAM-08-1</strain>
    </source>
</reference>
<evidence type="ECO:0000313" key="1">
    <source>
        <dbReference type="EMBL" id="KIK05255.1"/>
    </source>
</evidence>
<gene>
    <name evidence="1" type="ORF">K443DRAFT_91650</name>
</gene>
<accession>A0A0C9WZL7</accession>
<sequence length="75" mass="8395">MASNYNARGPHSPNRWDSVFCSPGGVSIPNTFKGHMAIWSNESTTQHNFFPPFLFSPITILHPSLSRHHLATSFL</sequence>
<dbReference type="OrthoDB" id="3104096at2759"/>
<keyword evidence="2" id="KW-1185">Reference proteome</keyword>
<name>A0A0C9WZL7_9AGAR</name>
<dbReference type="HOGENOM" id="CLU_2671454_0_0_1"/>
<protein>
    <submittedName>
        <fullName evidence="1">Uncharacterized protein</fullName>
    </submittedName>
</protein>
<proteinExistence type="predicted"/>
<dbReference type="AlphaFoldDB" id="A0A0C9WZL7"/>
<dbReference type="Proteomes" id="UP000054477">
    <property type="component" value="Unassembled WGS sequence"/>
</dbReference>
<organism evidence="1 2">
    <name type="scientific">Laccaria amethystina LaAM-08-1</name>
    <dbReference type="NCBI Taxonomy" id="1095629"/>
    <lineage>
        <taxon>Eukaryota</taxon>
        <taxon>Fungi</taxon>
        <taxon>Dikarya</taxon>
        <taxon>Basidiomycota</taxon>
        <taxon>Agaricomycotina</taxon>
        <taxon>Agaricomycetes</taxon>
        <taxon>Agaricomycetidae</taxon>
        <taxon>Agaricales</taxon>
        <taxon>Agaricineae</taxon>
        <taxon>Hydnangiaceae</taxon>
        <taxon>Laccaria</taxon>
    </lineage>
</organism>
<evidence type="ECO:0000313" key="2">
    <source>
        <dbReference type="Proteomes" id="UP000054477"/>
    </source>
</evidence>
<dbReference type="EMBL" id="KN838561">
    <property type="protein sequence ID" value="KIK05255.1"/>
    <property type="molecule type" value="Genomic_DNA"/>
</dbReference>
<reference evidence="2" key="2">
    <citation type="submission" date="2015-01" db="EMBL/GenBank/DDBJ databases">
        <title>Evolutionary Origins and Diversification of the Mycorrhizal Mutualists.</title>
        <authorList>
            <consortium name="DOE Joint Genome Institute"/>
            <consortium name="Mycorrhizal Genomics Consortium"/>
            <person name="Kohler A."/>
            <person name="Kuo A."/>
            <person name="Nagy L.G."/>
            <person name="Floudas D."/>
            <person name="Copeland A."/>
            <person name="Barry K.W."/>
            <person name="Cichocki N."/>
            <person name="Veneault-Fourrey C."/>
            <person name="LaButti K."/>
            <person name="Lindquist E.A."/>
            <person name="Lipzen A."/>
            <person name="Lundell T."/>
            <person name="Morin E."/>
            <person name="Murat C."/>
            <person name="Riley R."/>
            <person name="Ohm R."/>
            <person name="Sun H."/>
            <person name="Tunlid A."/>
            <person name="Henrissat B."/>
            <person name="Grigoriev I.V."/>
            <person name="Hibbett D.S."/>
            <person name="Martin F."/>
        </authorList>
    </citation>
    <scope>NUCLEOTIDE SEQUENCE [LARGE SCALE GENOMIC DNA]</scope>
    <source>
        <strain evidence="2">LaAM-08-1</strain>
    </source>
</reference>